<feature type="domain" description="COBRA C-terminal" evidence="7">
    <location>
        <begin position="314"/>
        <end position="458"/>
    </location>
</feature>
<keyword evidence="9" id="KW-1185">Reference proteome</keyword>
<keyword evidence="5" id="KW-0325">Glycoprotein</keyword>
<proteinExistence type="inferred from homology"/>
<dbReference type="EMBL" id="JARYMX010000002">
    <property type="protein sequence ID" value="KAJ9560127.1"/>
    <property type="molecule type" value="Genomic_DNA"/>
</dbReference>
<dbReference type="PANTHER" id="PTHR31673">
    <property type="entry name" value="PROTEIN COBRA"/>
    <property type="match status" value="1"/>
</dbReference>
<protein>
    <recommendedName>
        <fullName evidence="7">COBRA C-terminal domain-containing protein</fullName>
    </recommendedName>
</protein>
<gene>
    <name evidence="8" type="ORF">OSB04_005287</name>
</gene>
<comment type="similarity">
    <text evidence="2">Belongs to the COBRA family.</text>
</comment>
<dbReference type="Pfam" id="PF25079">
    <property type="entry name" value="COB_C"/>
    <property type="match status" value="2"/>
</dbReference>
<dbReference type="PANTHER" id="PTHR31673:SF23">
    <property type="entry name" value="COBRA-LIKE PROTEIN 4"/>
    <property type="match status" value="1"/>
</dbReference>
<keyword evidence="3" id="KW-0472">Membrane</keyword>
<dbReference type="GO" id="GO:0010215">
    <property type="term" value="P:cellulose microfibril organization"/>
    <property type="evidence" value="ECO:0007669"/>
    <property type="project" value="InterPro"/>
</dbReference>
<evidence type="ECO:0000256" key="6">
    <source>
        <dbReference type="ARBA" id="ARBA00023288"/>
    </source>
</evidence>
<dbReference type="Pfam" id="PF04833">
    <property type="entry name" value="COBRA"/>
    <property type="match status" value="2"/>
</dbReference>
<dbReference type="InterPro" id="IPR006918">
    <property type="entry name" value="COBRA_pln"/>
</dbReference>
<evidence type="ECO:0000256" key="3">
    <source>
        <dbReference type="ARBA" id="ARBA00022622"/>
    </source>
</evidence>
<dbReference type="GO" id="GO:0052324">
    <property type="term" value="P:plant-type cell wall cellulose biosynthetic process"/>
    <property type="evidence" value="ECO:0007669"/>
    <property type="project" value="TreeGrafter"/>
</dbReference>
<keyword evidence="6" id="KW-0449">Lipoprotein</keyword>
<dbReference type="GO" id="GO:0098552">
    <property type="term" value="C:side of membrane"/>
    <property type="evidence" value="ECO:0007669"/>
    <property type="project" value="UniProtKB-KW"/>
</dbReference>
<sequence>MVLSRLIFPLRLDVIVYVLCYSAVVVAYDLFDPTANVTITWDVVSWTPDGYVAVVKMNNYQMYRQITSPGWTLGWTWAKKEIIWSMVGAQADDQGECKEFSSDIPHSCEKNPRIIDMHPGAPYNQQFPNCCKGGILTSFGQDPAGSLAAFQLSVGNSGNTYGTVSLPKDFSLLGPDRGYTCSPVSIVPPSVSLSSGGRRKNRALMGPTRTMTSPYKAEPVLRIWIGTETGYEITVWDQDRFGSDMSRVQVLCEYSPCIMYTLNKKIFLIPDLIGSDMATGVQLLAVDGVENPNLLRLYVVFLQQSYSAISRAISPQSEGTAPMKQCTQHMCPIRVHWHVKKNYKAYWRVRITITNFNYNLNYTKWTLVAQHPNLNNVATVNGFIYKPLVVYDTINDTGMFYGVEKLENDLLLEAGTNGSVYSEMILRKDEKMFTLTDGWAFPRKVYFNGDECIMPLPVSYPSLPNSVLPVSDIGRLVMIQVLVAILYHKEDYSVIDFIKEEVFISPSVDGNRFYGGYYSGSEVQLMGYSSIPVLFEVKHIMSPGWTLGWNWAKKEVIWSMVGAQTTEQGDCSKFKGGNQPHCCKRNPVVVDLLPGVPYNQQISNCCKGGVVSSWGQDPSAAVSAFQVSVGLSGTTNKTVKLPKNFTLLAPGPGYTCGPATIVPSTVYLTPDRRRKTQALMTWNVTCTYSQFLVSRHPRCCVSFSSFYNQTITPCPSCSCGCQNKDRCIKSDSKKLSMVGINTPRKDNEPLLQCTHHMCPIRVHWHVKQNYKDYWRVKMAVTNFNYRLNYTQWTLVAQHPNLNNVTQVFSFDYKPLVPYESINDTGMFYGMKFYNDLLMEAGPTGNVQSEVLMQKDKNTFTFKQGWAFPRKVYFNGEECKLPPPEEYPSLPNSATTQSFMTSAMAAASAFWFLHLFIW</sequence>
<dbReference type="AlphaFoldDB" id="A0AA38TYU1"/>
<reference evidence="8" key="1">
    <citation type="submission" date="2023-03" db="EMBL/GenBank/DDBJ databases">
        <title>Chromosome-scale reference genome and RAD-based genetic map of yellow starthistle (Centaurea solstitialis) reveal putative structural variation and QTLs associated with invader traits.</title>
        <authorList>
            <person name="Reatini B."/>
            <person name="Cang F.A."/>
            <person name="Jiang Q."/>
            <person name="Mckibben M.T.W."/>
            <person name="Barker M.S."/>
            <person name="Rieseberg L.H."/>
            <person name="Dlugosch K.M."/>
        </authorList>
    </citation>
    <scope>NUCLEOTIDE SEQUENCE</scope>
    <source>
        <strain evidence="8">CAN-66</strain>
        <tissue evidence="8">Leaf</tissue>
    </source>
</reference>
<name>A0AA38TYU1_9ASTR</name>
<comment type="caution">
    <text evidence="8">The sequence shown here is derived from an EMBL/GenBank/DDBJ whole genome shotgun (WGS) entry which is preliminary data.</text>
</comment>
<keyword evidence="3" id="KW-0336">GPI-anchor</keyword>
<keyword evidence="4" id="KW-0732">Signal</keyword>
<evidence type="ECO:0000313" key="8">
    <source>
        <dbReference type="EMBL" id="KAJ9560127.1"/>
    </source>
</evidence>
<evidence type="ECO:0000259" key="7">
    <source>
        <dbReference type="Pfam" id="PF25079"/>
    </source>
</evidence>
<feature type="domain" description="COBRA C-terminal" evidence="7">
    <location>
        <begin position="698"/>
        <end position="887"/>
    </location>
</feature>
<accession>A0AA38TYU1</accession>
<dbReference type="GO" id="GO:0005886">
    <property type="term" value="C:plasma membrane"/>
    <property type="evidence" value="ECO:0007669"/>
    <property type="project" value="UniProtKB-SubCell"/>
</dbReference>
<evidence type="ECO:0000313" key="9">
    <source>
        <dbReference type="Proteomes" id="UP001172457"/>
    </source>
</evidence>
<organism evidence="8 9">
    <name type="scientific">Centaurea solstitialis</name>
    <name type="common">yellow star-thistle</name>
    <dbReference type="NCBI Taxonomy" id="347529"/>
    <lineage>
        <taxon>Eukaryota</taxon>
        <taxon>Viridiplantae</taxon>
        <taxon>Streptophyta</taxon>
        <taxon>Embryophyta</taxon>
        <taxon>Tracheophyta</taxon>
        <taxon>Spermatophyta</taxon>
        <taxon>Magnoliopsida</taxon>
        <taxon>eudicotyledons</taxon>
        <taxon>Gunneridae</taxon>
        <taxon>Pentapetalae</taxon>
        <taxon>asterids</taxon>
        <taxon>campanulids</taxon>
        <taxon>Asterales</taxon>
        <taxon>Asteraceae</taxon>
        <taxon>Carduoideae</taxon>
        <taxon>Cardueae</taxon>
        <taxon>Centaureinae</taxon>
        <taxon>Centaurea</taxon>
    </lineage>
</organism>
<evidence type="ECO:0000256" key="1">
    <source>
        <dbReference type="ARBA" id="ARBA00004609"/>
    </source>
</evidence>
<evidence type="ECO:0000256" key="2">
    <source>
        <dbReference type="ARBA" id="ARBA00005507"/>
    </source>
</evidence>
<dbReference type="InterPro" id="IPR056900">
    <property type="entry name" value="COB_C"/>
</dbReference>
<comment type="subcellular location">
    <subcellularLocation>
        <location evidence="1">Cell membrane</location>
        <topology evidence="1">Lipid-anchor</topology>
        <topology evidence="1">GPI-anchor</topology>
    </subcellularLocation>
</comment>
<evidence type="ECO:0000256" key="4">
    <source>
        <dbReference type="ARBA" id="ARBA00022729"/>
    </source>
</evidence>
<dbReference type="Proteomes" id="UP001172457">
    <property type="component" value="Chromosome 2"/>
</dbReference>
<evidence type="ECO:0000256" key="5">
    <source>
        <dbReference type="ARBA" id="ARBA00023180"/>
    </source>
</evidence>